<gene>
    <name evidence="4" type="ORF">FQ775_22935</name>
</gene>
<dbReference type="OrthoDB" id="9812260at2"/>
<dbReference type="Gene3D" id="3.30.70.270">
    <property type="match status" value="1"/>
</dbReference>
<comment type="catalytic activity">
    <reaction evidence="2">
        <text>2 GTP = 3',3'-c-di-GMP + 2 diphosphate</text>
        <dbReference type="Rhea" id="RHEA:24898"/>
        <dbReference type="ChEBI" id="CHEBI:33019"/>
        <dbReference type="ChEBI" id="CHEBI:37565"/>
        <dbReference type="ChEBI" id="CHEBI:58805"/>
        <dbReference type="EC" id="2.7.7.65"/>
    </reaction>
</comment>
<feature type="domain" description="GGDEF" evidence="3">
    <location>
        <begin position="214"/>
        <end position="349"/>
    </location>
</feature>
<dbReference type="SMART" id="SM00267">
    <property type="entry name" value="GGDEF"/>
    <property type="match status" value="1"/>
</dbReference>
<accession>A0A5B8L5A3</accession>
<evidence type="ECO:0000256" key="2">
    <source>
        <dbReference type="ARBA" id="ARBA00034247"/>
    </source>
</evidence>
<reference evidence="4" key="1">
    <citation type="submission" date="2020-04" db="EMBL/GenBank/DDBJ databases">
        <title>Nitratireductor sp. nov. isolated from mangrove soil.</title>
        <authorList>
            <person name="Ye Y."/>
        </authorList>
    </citation>
    <scope>NUCLEOTIDE SEQUENCE</scope>
    <source>
        <strain evidence="4">SY7</strain>
    </source>
</reference>
<evidence type="ECO:0000256" key="1">
    <source>
        <dbReference type="ARBA" id="ARBA00012528"/>
    </source>
</evidence>
<proteinExistence type="predicted"/>
<dbReference type="RefSeq" id="WP_146301622.1">
    <property type="nucleotide sequence ID" value="NZ_CP042301.2"/>
</dbReference>
<evidence type="ECO:0000313" key="5">
    <source>
        <dbReference type="Proteomes" id="UP000321389"/>
    </source>
</evidence>
<evidence type="ECO:0000259" key="3">
    <source>
        <dbReference type="PROSITE" id="PS50887"/>
    </source>
</evidence>
<dbReference type="EMBL" id="CP042301">
    <property type="protein sequence ID" value="QDZ02989.1"/>
    <property type="molecule type" value="Genomic_DNA"/>
</dbReference>
<dbReference type="PANTHER" id="PTHR45138">
    <property type="entry name" value="REGULATORY COMPONENTS OF SENSORY TRANSDUCTION SYSTEM"/>
    <property type="match status" value="1"/>
</dbReference>
<dbReference type="KEGG" id="niy:FQ775_22935"/>
<dbReference type="GO" id="GO:0005886">
    <property type="term" value="C:plasma membrane"/>
    <property type="evidence" value="ECO:0007669"/>
    <property type="project" value="TreeGrafter"/>
</dbReference>
<dbReference type="SUPFAM" id="SSF55073">
    <property type="entry name" value="Nucleotide cyclase"/>
    <property type="match status" value="1"/>
</dbReference>
<dbReference type="Pfam" id="PF00990">
    <property type="entry name" value="GGDEF"/>
    <property type="match status" value="1"/>
</dbReference>
<dbReference type="GO" id="GO:0052621">
    <property type="term" value="F:diguanylate cyclase activity"/>
    <property type="evidence" value="ECO:0007669"/>
    <property type="project" value="UniProtKB-EC"/>
</dbReference>
<dbReference type="GO" id="GO:0043709">
    <property type="term" value="P:cell adhesion involved in single-species biofilm formation"/>
    <property type="evidence" value="ECO:0007669"/>
    <property type="project" value="TreeGrafter"/>
</dbReference>
<dbReference type="NCBIfam" id="TIGR00254">
    <property type="entry name" value="GGDEF"/>
    <property type="match status" value="1"/>
</dbReference>
<name>A0A5B8L5A3_9HYPH</name>
<organism evidence="4 5">
    <name type="scientific">Nitratireductor mangrovi</name>
    <dbReference type="NCBI Taxonomy" id="2599600"/>
    <lineage>
        <taxon>Bacteria</taxon>
        <taxon>Pseudomonadati</taxon>
        <taxon>Pseudomonadota</taxon>
        <taxon>Alphaproteobacteria</taxon>
        <taxon>Hyphomicrobiales</taxon>
        <taxon>Phyllobacteriaceae</taxon>
        <taxon>Nitratireductor</taxon>
    </lineage>
</organism>
<dbReference type="FunFam" id="3.30.70.270:FF:000001">
    <property type="entry name" value="Diguanylate cyclase domain protein"/>
    <property type="match status" value="1"/>
</dbReference>
<dbReference type="AlphaFoldDB" id="A0A5B8L5A3"/>
<sequence>MNIQVSSTSGQGGAPTGPGSDIATKIALAMRAMGVAGLPRNYEIFYEVFAGTNPDLNAELGTLGNRPRQEDLDRLSIKYFVQASNQVFVEGIRDQIAGKVEEVMVLFEKERVQLERYGSILNQTSDGLRQRNLVTQEILQRISTIMSAATDSKIEQGKQFVTSIADKSAELEEVKTKLEEYKKLADTDPLTQLYNRRAFDKVMACVYDDRKKVMYTSLVIVDIDRFKQINDRFGHPVGDKIIQRVAGIVQSAVPDEVFVARTGGEEFAIIIEETTEEAAHDLAETVRKTVEKLAATSNGTGLSSGSITVSAGICMAAHADSADDLYVKADRALYVSKANGRNRCTRFSELPDMKSAKGWRIYSRD</sequence>
<dbReference type="InterPro" id="IPR043128">
    <property type="entry name" value="Rev_trsase/Diguanyl_cyclase"/>
</dbReference>
<keyword evidence="5" id="KW-1185">Reference proteome</keyword>
<dbReference type="CDD" id="cd01949">
    <property type="entry name" value="GGDEF"/>
    <property type="match status" value="1"/>
</dbReference>
<evidence type="ECO:0000313" key="4">
    <source>
        <dbReference type="EMBL" id="QDZ02989.1"/>
    </source>
</evidence>
<dbReference type="InterPro" id="IPR050469">
    <property type="entry name" value="Diguanylate_Cyclase"/>
</dbReference>
<dbReference type="InterPro" id="IPR000160">
    <property type="entry name" value="GGDEF_dom"/>
</dbReference>
<dbReference type="EC" id="2.7.7.65" evidence="1"/>
<protein>
    <recommendedName>
        <fullName evidence="1">diguanylate cyclase</fullName>
        <ecNumber evidence="1">2.7.7.65</ecNumber>
    </recommendedName>
</protein>
<dbReference type="GO" id="GO:1902201">
    <property type="term" value="P:negative regulation of bacterial-type flagellum-dependent cell motility"/>
    <property type="evidence" value="ECO:0007669"/>
    <property type="project" value="TreeGrafter"/>
</dbReference>
<dbReference type="Proteomes" id="UP000321389">
    <property type="component" value="Chromosome"/>
</dbReference>
<dbReference type="PROSITE" id="PS50887">
    <property type="entry name" value="GGDEF"/>
    <property type="match status" value="1"/>
</dbReference>
<dbReference type="PANTHER" id="PTHR45138:SF9">
    <property type="entry name" value="DIGUANYLATE CYCLASE DGCM-RELATED"/>
    <property type="match status" value="1"/>
</dbReference>
<dbReference type="InterPro" id="IPR029787">
    <property type="entry name" value="Nucleotide_cyclase"/>
</dbReference>